<dbReference type="Pfam" id="PF01636">
    <property type="entry name" value="APH"/>
    <property type="match status" value="1"/>
</dbReference>
<dbReference type="PANTHER" id="PTHR21310">
    <property type="entry name" value="AMINOGLYCOSIDE PHOSPHOTRANSFERASE-RELATED-RELATED"/>
    <property type="match status" value="1"/>
</dbReference>
<protein>
    <recommendedName>
        <fullName evidence="1">Aminoglycoside phosphotransferase domain-containing protein</fullName>
    </recommendedName>
</protein>
<evidence type="ECO:0000259" key="1">
    <source>
        <dbReference type="Pfam" id="PF01636"/>
    </source>
</evidence>
<comment type="caution">
    <text evidence="2">The sequence shown here is derived from an EMBL/GenBank/DDBJ whole genome shotgun (WGS) entry which is preliminary data.</text>
</comment>
<dbReference type="InterPro" id="IPR051678">
    <property type="entry name" value="AGP_Transferase"/>
</dbReference>
<dbReference type="RefSeq" id="XP_066710507.1">
    <property type="nucleotide sequence ID" value="XM_066861397.1"/>
</dbReference>
<dbReference type="SUPFAM" id="SSF56112">
    <property type="entry name" value="Protein kinase-like (PK-like)"/>
    <property type="match status" value="1"/>
</dbReference>
<evidence type="ECO:0000313" key="3">
    <source>
        <dbReference type="Proteomes" id="UP001480595"/>
    </source>
</evidence>
<gene>
    <name evidence="2" type="ORF">PG994_009988</name>
</gene>
<sequence>MLLKAIPGRTLGEEWPSMDEDTKTYYVERVVGICTELEIWVADYIGGVDGHHLVDNYLIKRGAPLDYTNKNLVSNCENLGMDCTVFHFYHCDLGPGNIIVNLADRSVGIIDWETAGFVPKEWIRTKFRVSGGWIYPGLMTNNTGWTGDAEYS</sequence>
<dbReference type="InterPro" id="IPR011009">
    <property type="entry name" value="Kinase-like_dom_sf"/>
</dbReference>
<accession>A0ABR1TRA7</accession>
<keyword evidence="3" id="KW-1185">Reference proteome</keyword>
<evidence type="ECO:0000313" key="2">
    <source>
        <dbReference type="EMBL" id="KAK8048258.1"/>
    </source>
</evidence>
<reference evidence="2 3" key="1">
    <citation type="submission" date="2023-01" db="EMBL/GenBank/DDBJ databases">
        <title>Analysis of 21 Apiospora genomes using comparative genomics revels a genus with tremendous synthesis potential of carbohydrate active enzymes and secondary metabolites.</title>
        <authorList>
            <person name="Sorensen T."/>
        </authorList>
    </citation>
    <scope>NUCLEOTIDE SEQUENCE [LARGE SCALE GENOMIC DNA]</scope>
    <source>
        <strain evidence="2 3">CBS 135458</strain>
    </source>
</reference>
<dbReference type="PANTHER" id="PTHR21310:SF58">
    <property type="entry name" value="AMINOGLYCOSIDE PHOSPHOTRANSFERASE DOMAIN-CONTAINING PROTEIN"/>
    <property type="match status" value="1"/>
</dbReference>
<dbReference type="Proteomes" id="UP001480595">
    <property type="component" value="Unassembled WGS sequence"/>
</dbReference>
<feature type="domain" description="Aminoglycoside phosphotransferase" evidence="1">
    <location>
        <begin position="88"/>
        <end position="117"/>
    </location>
</feature>
<organism evidence="2 3">
    <name type="scientific">Apiospora phragmitis</name>
    <dbReference type="NCBI Taxonomy" id="2905665"/>
    <lineage>
        <taxon>Eukaryota</taxon>
        <taxon>Fungi</taxon>
        <taxon>Dikarya</taxon>
        <taxon>Ascomycota</taxon>
        <taxon>Pezizomycotina</taxon>
        <taxon>Sordariomycetes</taxon>
        <taxon>Xylariomycetidae</taxon>
        <taxon>Amphisphaeriales</taxon>
        <taxon>Apiosporaceae</taxon>
        <taxon>Apiospora</taxon>
    </lineage>
</organism>
<name>A0ABR1TRA7_9PEZI</name>
<dbReference type="InterPro" id="IPR002575">
    <property type="entry name" value="Aminoglycoside_PTrfase"/>
</dbReference>
<dbReference type="GeneID" id="92094460"/>
<proteinExistence type="predicted"/>
<dbReference type="EMBL" id="JAQQWL010000011">
    <property type="protein sequence ID" value="KAK8048258.1"/>
    <property type="molecule type" value="Genomic_DNA"/>
</dbReference>